<keyword evidence="1" id="KW-0238">DNA-binding</keyword>
<reference evidence="1" key="1">
    <citation type="submission" date="2022-03" db="EMBL/GenBank/DDBJ databases">
        <title>Interactions between chemoautotrophic and heterotrophic bacteria.</title>
        <authorList>
            <person name="Santoro A."/>
        </authorList>
    </citation>
    <scope>NUCLEOTIDE SEQUENCE</scope>
    <source>
        <strain evidence="1">Nb-106</strain>
    </source>
</reference>
<dbReference type="EMBL" id="JALJZS010000001">
    <property type="protein sequence ID" value="MCP1998993.1"/>
    <property type="molecule type" value="Genomic_DNA"/>
</dbReference>
<organism evidence="1 2">
    <name type="scientific">Nitrobacter winogradskyi</name>
    <name type="common">Nitrobacter agilis</name>
    <dbReference type="NCBI Taxonomy" id="913"/>
    <lineage>
        <taxon>Bacteria</taxon>
        <taxon>Pseudomonadati</taxon>
        <taxon>Pseudomonadota</taxon>
        <taxon>Alphaproteobacteria</taxon>
        <taxon>Hyphomicrobiales</taxon>
        <taxon>Nitrobacteraceae</taxon>
        <taxon>Nitrobacter</taxon>
    </lineage>
</organism>
<evidence type="ECO:0000313" key="1">
    <source>
        <dbReference type="EMBL" id="MCP1998993.1"/>
    </source>
</evidence>
<evidence type="ECO:0000313" key="2">
    <source>
        <dbReference type="Proteomes" id="UP001205486"/>
    </source>
</evidence>
<dbReference type="Proteomes" id="UP001205486">
    <property type="component" value="Unassembled WGS sequence"/>
</dbReference>
<protein>
    <submittedName>
        <fullName evidence="1">DNA-binding CsgD family transcriptional regulator</fullName>
    </submittedName>
</protein>
<gene>
    <name evidence="1" type="ORF">J2S34_001415</name>
</gene>
<name>A0ACC6AHJ8_NITWI</name>
<sequence>MDILQWMAEGKSDWEIGVILKVSEHLVDKIARQLRAKLNATNRAQTVAIALRQNLIR</sequence>
<proteinExistence type="predicted"/>
<keyword evidence="2" id="KW-1185">Reference proteome</keyword>
<comment type="caution">
    <text evidence="1">The sequence shown here is derived from an EMBL/GenBank/DDBJ whole genome shotgun (WGS) entry which is preliminary data.</text>
</comment>
<accession>A0ACC6AHJ8</accession>